<protein>
    <recommendedName>
        <fullName evidence="2">A to I editase domain-containing protein</fullName>
    </recommendedName>
</protein>
<dbReference type="InterPro" id="IPR002466">
    <property type="entry name" value="A_deamin"/>
</dbReference>
<dbReference type="InterPro" id="IPR042935">
    <property type="entry name" value="Tad1"/>
</dbReference>
<dbReference type="GO" id="GO:0002100">
    <property type="term" value="P:tRNA wobble adenosine to inosine editing"/>
    <property type="evidence" value="ECO:0007669"/>
    <property type="project" value="InterPro"/>
</dbReference>
<organism evidence="4">
    <name type="scientific">Dissoconium aciculare CBS 342.82</name>
    <dbReference type="NCBI Taxonomy" id="1314786"/>
    <lineage>
        <taxon>Eukaryota</taxon>
        <taxon>Fungi</taxon>
        <taxon>Dikarya</taxon>
        <taxon>Ascomycota</taxon>
        <taxon>Pezizomycotina</taxon>
        <taxon>Dothideomycetes</taxon>
        <taxon>Dothideomycetidae</taxon>
        <taxon>Mycosphaerellales</taxon>
        <taxon>Dissoconiaceae</taxon>
        <taxon>Dissoconium</taxon>
    </lineage>
</organism>
<dbReference type="Proteomes" id="UP000504637">
    <property type="component" value="Unplaced"/>
</dbReference>
<accession>A0A6J3M9V4</accession>
<feature type="region of interest" description="Disordered" evidence="1">
    <location>
        <begin position="216"/>
        <end position="257"/>
    </location>
</feature>
<feature type="compositionally biased region" description="Polar residues" evidence="1">
    <location>
        <begin position="221"/>
        <end position="231"/>
    </location>
</feature>
<dbReference type="GO" id="GO:0003723">
    <property type="term" value="F:RNA binding"/>
    <property type="evidence" value="ECO:0007669"/>
    <property type="project" value="InterPro"/>
</dbReference>
<name>A0A6J3M9V4_9PEZI</name>
<dbReference type="PROSITE" id="PS50141">
    <property type="entry name" value="A_DEAMIN_EDITASE"/>
    <property type="match status" value="1"/>
</dbReference>
<sequence length="490" mass="53778">MPTRPVADDIADCVLAAFGRLPNKFKPRILADGKRREWVPLAGMVLSRDAKQHSDDSGVADDDHHGPSMIPTAVQDKPNSSSGTALTCVALATGMKCLPHDKLPLAKGNVLHDCHAEILAMRAFNRWLVDECANLAEEGGESLWVRRRSRGRQRRGADRPTGECDEIDDGAVDESGEEDEAERRPFELREDVRIHMYCSEAPCGDASMEVLARGMADGTPWDTTTSASGPPSSRDEKTATENSPNEQRLEEADSSSKTTNLLHGRAFFSLVGIVRRKPGRVDAPPTMSKSCSDKLAMKQCTGLLSSFTALLVNPTANTYLSSFVLPARAMVRESIERAFGADGRMSDMAMFSSGGFRFRPFEVTTTTSSFAWEKSEDAVASNLSAVAVLGGRIQHQEVLINGVLQGRKIFDPRGASSLSRRRMWESVLDVVLKAQLVNLEISPCADGQTYEQVKNQPRLSARGRMKAEVREKALVGWSRNIGDDQWLLER</sequence>
<keyword evidence="3" id="KW-1185">Reference proteome</keyword>
<dbReference type="OrthoDB" id="10268011at2759"/>
<reference evidence="4" key="3">
    <citation type="submission" date="2025-08" db="UniProtKB">
        <authorList>
            <consortium name="RefSeq"/>
        </authorList>
    </citation>
    <scope>IDENTIFICATION</scope>
    <source>
        <strain evidence="4">CBS 342.82</strain>
    </source>
</reference>
<dbReference type="GeneID" id="54360836"/>
<reference evidence="4" key="2">
    <citation type="submission" date="2020-04" db="EMBL/GenBank/DDBJ databases">
        <authorList>
            <consortium name="NCBI Genome Project"/>
        </authorList>
    </citation>
    <scope>NUCLEOTIDE SEQUENCE</scope>
    <source>
        <strain evidence="4">CBS 342.82</strain>
    </source>
</reference>
<evidence type="ECO:0000259" key="2">
    <source>
        <dbReference type="PROSITE" id="PS50141"/>
    </source>
</evidence>
<dbReference type="RefSeq" id="XP_033461659.1">
    <property type="nucleotide sequence ID" value="XM_033603036.1"/>
</dbReference>
<feature type="region of interest" description="Disordered" evidence="1">
    <location>
        <begin position="148"/>
        <end position="186"/>
    </location>
</feature>
<evidence type="ECO:0000313" key="4">
    <source>
        <dbReference type="RefSeq" id="XP_033461659.1"/>
    </source>
</evidence>
<dbReference type="AlphaFoldDB" id="A0A6J3M9V4"/>
<feature type="compositionally biased region" description="Acidic residues" evidence="1">
    <location>
        <begin position="163"/>
        <end position="180"/>
    </location>
</feature>
<proteinExistence type="predicted"/>
<feature type="domain" description="A to I editase" evidence="2">
    <location>
        <begin position="90"/>
        <end position="339"/>
    </location>
</feature>
<evidence type="ECO:0000256" key="1">
    <source>
        <dbReference type="SAM" id="MobiDB-lite"/>
    </source>
</evidence>
<evidence type="ECO:0000313" key="3">
    <source>
        <dbReference type="Proteomes" id="UP000504637"/>
    </source>
</evidence>
<dbReference type="PANTHER" id="PTHR47803">
    <property type="entry name" value="TRNA-SPECIFIC ADENOSINE DEAMINASE 1"/>
    <property type="match status" value="1"/>
</dbReference>
<dbReference type="GO" id="GO:0043829">
    <property type="term" value="F:tRNA-specific adenosine-37 deaminase activity"/>
    <property type="evidence" value="ECO:0007669"/>
    <property type="project" value="TreeGrafter"/>
</dbReference>
<dbReference type="PANTHER" id="PTHR47803:SF1">
    <property type="entry name" value="TRNA-SPECIFIC ADENOSINE DEAMINASE 1"/>
    <property type="match status" value="1"/>
</dbReference>
<dbReference type="SMART" id="SM00552">
    <property type="entry name" value="ADEAMc"/>
    <property type="match status" value="1"/>
</dbReference>
<gene>
    <name evidence="4" type="ORF">K489DRAFT_369475</name>
</gene>
<dbReference type="Pfam" id="PF02137">
    <property type="entry name" value="A_deamin"/>
    <property type="match status" value="2"/>
</dbReference>
<reference evidence="4" key="1">
    <citation type="submission" date="2020-01" db="EMBL/GenBank/DDBJ databases">
        <authorList>
            <consortium name="DOE Joint Genome Institute"/>
            <person name="Haridas S."/>
            <person name="Albert R."/>
            <person name="Binder M."/>
            <person name="Bloem J."/>
            <person name="Labutti K."/>
            <person name="Salamov A."/>
            <person name="Andreopoulos B."/>
            <person name="Baker S.E."/>
            <person name="Barry K."/>
            <person name="Bills G."/>
            <person name="Bluhm B.H."/>
            <person name="Cannon C."/>
            <person name="Castanera R."/>
            <person name="Culley D.E."/>
            <person name="Daum C."/>
            <person name="Ezra D."/>
            <person name="Gonzalez J.B."/>
            <person name="Henrissat B."/>
            <person name="Kuo A."/>
            <person name="Liang C."/>
            <person name="Lipzen A."/>
            <person name="Lutzoni F."/>
            <person name="Magnuson J."/>
            <person name="Mondo S."/>
            <person name="Nolan M."/>
            <person name="Ohm R."/>
            <person name="Pangilinan J."/>
            <person name="Park H.-J."/>
            <person name="Ramirez L."/>
            <person name="Alfaro M."/>
            <person name="Sun H."/>
            <person name="Tritt A."/>
            <person name="Yoshinaga Y."/>
            <person name="Zwiers L.-H."/>
            <person name="Turgeon B.G."/>
            <person name="Goodwin S.B."/>
            <person name="Spatafora J.W."/>
            <person name="Crous P.W."/>
            <person name="Grigoriev I.V."/>
        </authorList>
    </citation>
    <scope>NUCLEOTIDE SEQUENCE</scope>
    <source>
        <strain evidence="4">CBS 342.82</strain>
    </source>
</reference>